<name>A0A0K2ULG7_LEPSM</name>
<organism evidence="1">
    <name type="scientific">Lepeophtheirus salmonis</name>
    <name type="common">Salmon louse</name>
    <name type="synonym">Caligus salmonis</name>
    <dbReference type="NCBI Taxonomy" id="72036"/>
    <lineage>
        <taxon>Eukaryota</taxon>
        <taxon>Metazoa</taxon>
        <taxon>Ecdysozoa</taxon>
        <taxon>Arthropoda</taxon>
        <taxon>Crustacea</taxon>
        <taxon>Multicrustacea</taxon>
        <taxon>Hexanauplia</taxon>
        <taxon>Copepoda</taxon>
        <taxon>Siphonostomatoida</taxon>
        <taxon>Caligidae</taxon>
        <taxon>Lepeophtheirus</taxon>
    </lineage>
</organism>
<dbReference type="EMBL" id="HACA01021165">
    <property type="protein sequence ID" value="CDW38526.1"/>
    <property type="molecule type" value="Transcribed_RNA"/>
</dbReference>
<proteinExistence type="predicted"/>
<sequence length="41" mass="4872">MPHRILLNPEKTPKKIMIVYRILIQLDRHIGSVIFRPYSSP</sequence>
<evidence type="ECO:0000313" key="1">
    <source>
        <dbReference type="EMBL" id="CDW38526.1"/>
    </source>
</evidence>
<protein>
    <submittedName>
        <fullName evidence="1">Uncharacterized protein</fullName>
    </submittedName>
</protein>
<accession>A0A0K2ULG7</accession>
<dbReference type="AlphaFoldDB" id="A0A0K2ULG7"/>
<reference evidence="1" key="1">
    <citation type="submission" date="2014-05" db="EMBL/GenBank/DDBJ databases">
        <authorList>
            <person name="Chronopoulou M."/>
        </authorList>
    </citation>
    <scope>NUCLEOTIDE SEQUENCE</scope>
    <source>
        <tissue evidence="1">Whole organism</tissue>
    </source>
</reference>